<gene>
    <name evidence="1" type="ORF">AWC04_08445</name>
</gene>
<reference evidence="1 2" key="1">
    <citation type="submission" date="2016-01" db="EMBL/GenBank/DDBJ databases">
        <title>The new phylogeny of the genus Mycobacterium.</title>
        <authorList>
            <person name="Tarcisio F."/>
            <person name="Conor M."/>
            <person name="Antonella G."/>
            <person name="Elisabetta G."/>
            <person name="Giulia F.S."/>
            <person name="Sara T."/>
            <person name="Anna F."/>
            <person name="Clotilde B."/>
            <person name="Roberto B."/>
            <person name="Veronica D.S."/>
            <person name="Fabio R."/>
            <person name="Monica P."/>
            <person name="Olivier J."/>
            <person name="Enrico T."/>
            <person name="Nicola S."/>
        </authorList>
    </citation>
    <scope>NUCLEOTIDE SEQUENCE [LARGE SCALE GENOMIC DNA]</scope>
    <source>
        <strain evidence="1 2">DSM 44179</strain>
    </source>
</reference>
<comment type="caution">
    <text evidence="1">The sequence shown here is derived from an EMBL/GenBank/DDBJ whole genome shotgun (WGS) entry which is preliminary data.</text>
</comment>
<proteinExistence type="predicted"/>
<dbReference type="STRING" id="1793.AWC04_08445"/>
<evidence type="ECO:0000313" key="1">
    <source>
        <dbReference type="EMBL" id="ORV04612.1"/>
    </source>
</evidence>
<keyword evidence="2" id="KW-1185">Reference proteome</keyword>
<dbReference type="AlphaFoldDB" id="A0A1X1RFL1"/>
<evidence type="ECO:0000313" key="2">
    <source>
        <dbReference type="Proteomes" id="UP000193484"/>
    </source>
</evidence>
<organism evidence="1 2">
    <name type="scientific">Mycolicibacterium fallax</name>
    <name type="common">Mycobacterium fallax</name>
    <dbReference type="NCBI Taxonomy" id="1793"/>
    <lineage>
        <taxon>Bacteria</taxon>
        <taxon>Bacillati</taxon>
        <taxon>Actinomycetota</taxon>
        <taxon>Actinomycetes</taxon>
        <taxon>Mycobacteriales</taxon>
        <taxon>Mycobacteriaceae</taxon>
        <taxon>Mycolicibacterium</taxon>
    </lineage>
</organism>
<protein>
    <submittedName>
        <fullName evidence="1">Uncharacterized protein</fullName>
    </submittedName>
</protein>
<dbReference type="Proteomes" id="UP000193484">
    <property type="component" value="Unassembled WGS sequence"/>
</dbReference>
<name>A0A1X1RFL1_MYCFA</name>
<sequence>MTYNRVLSVRGRFLREDGTMDMPKLRAALDLPTYVDLADLNFLVPRSVSVSVTTATWTLTVEVHR</sequence>
<accession>A0A1X1RFL1</accession>
<dbReference type="EMBL" id="LQOJ01000030">
    <property type="protein sequence ID" value="ORV04612.1"/>
    <property type="molecule type" value="Genomic_DNA"/>
</dbReference>